<protein>
    <recommendedName>
        <fullName evidence="4">Guanylate cyclase domain-containing protein</fullName>
    </recommendedName>
</protein>
<dbReference type="CDD" id="cd07302">
    <property type="entry name" value="CHD"/>
    <property type="match status" value="1"/>
</dbReference>
<feature type="region of interest" description="Disordered" evidence="2">
    <location>
        <begin position="209"/>
        <end position="235"/>
    </location>
</feature>
<dbReference type="PROSITE" id="PS50125">
    <property type="entry name" value="GUANYLATE_CYCLASE_2"/>
    <property type="match status" value="1"/>
</dbReference>
<dbReference type="SUPFAM" id="SSF55073">
    <property type="entry name" value="Nucleotide cyclase"/>
    <property type="match status" value="1"/>
</dbReference>
<feature type="compositionally biased region" description="Low complexity" evidence="2">
    <location>
        <begin position="116"/>
        <end position="128"/>
    </location>
</feature>
<evidence type="ECO:0000256" key="3">
    <source>
        <dbReference type="SAM" id="Phobius"/>
    </source>
</evidence>
<keyword evidence="3" id="KW-0812">Transmembrane</keyword>
<evidence type="ECO:0000313" key="6">
    <source>
        <dbReference type="Proteomes" id="UP000193396"/>
    </source>
</evidence>
<feature type="compositionally biased region" description="Basic and acidic residues" evidence="2">
    <location>
        <begin position="252"/>
        <end position="263"/>
    </location>
</feature>
<dbReference type="Pfam" id="PF00211">
    <property type="entry name" value="Guanylate_cyc"/>
    <property type="match status" value="1"/>
</dbReference>
<feature type="region of interest" description="Disordered" evidence="2">
    <location>
        <begin position="252"/>
        <end position="303"/>
    </location>
</feature>
<feature type="compositionally biased region" description="Acidic residues" evidence="2">
    <location>
        <begin position="273"/>
        <end position="284"/>
    </location>
</feature>
<dbReference type="AlphaFoldDB" id="A0A1Y2L7U6"/>
<accession>A0A1Y2L7U6</accession>
<dbReference type="Gene3D" id="3.30.70.1230">
    <property type="entry name" value="Nucleotide cyclase"/>
    <property type="match status" value="1"/>
</dbReference>
<proteinExistence type="predicted"/>
<sequence>MNQVVARTQVSYEVYAKDRSGRWEIHAHFTGAQKKQAEEEARSLERMAHVSAAKVIREVYNHNSNAAEEYVVYETRQSGPKEPAQVAPARSGPAGSAVAGPTTTSPSESYANPHNKPATAKPKQTAKPTSRDQIPGLISLVLKLMIAFCIAIAIGLLAMLGAAQGLGYLPDLGMSISQGAYDKVNFMAFIVGFLASAVPMLMNVTQKFQGRSQSRTRAIQKTSPTTKRPNPGRRIKANQRPTAAFADINTRPDHLEETGKETASDTVKNATEDTIEGTSEDTAEDVTSTTEVPDGQEQNKDGVFDKPLIETPAMQTTRKVMKSFIAGSMEAIKRTVQNMDAYHKFGVNLYVAGACDACSEKNALPTGYGRGILKDCITALGATGNMADTFCKSVDNYILEPKYKDMYGAGRSSMDAYIEDERSITTSVSRAIAAWIEKPGNAQVPDGGKKLHALMFTDIVNSTQMTQKLGDVGAQQMVHIHNQIVRTALINNYGKEVKHMGDGIMAVFPSSASSVEAAIEIQRNMASHNERGELKFQIRIGINTGEAIAEENDLFGTVVQLAARVCSQADGDEILISKNVKDTYAGSRAIFTTKGTRQMKGFAEPIEVFSVTARA</sequence>
<feature type="region of interest" description="Disordered" evidence="2">
    <location>
        <begin position="74"/>
        <end position="131"/>
    </location>
</feature>
<feature type="domain" description="Guanylate cyclase" evidence="4">
    <location>
        <begin position="453"/>
        <end position="566"/>
    </location>
</feature>
<dbReference type="SMART" id="SM00044">
    <property type="entry name" value="CYCc"/>
    <property type="match status" value="1"/>
</dbReference>
<dbReference type="Proteomes" id="UP000193396">
    <property type="component" value="Unassembled WGS sequence"/>
</dbReference>
<organism evidence="5 6">
    <name type="scientific">Thalassospira alkalitolerans</name>
    <dbReference type="NCBI Taxonomy" id="1293890"/>
    <lineage>
        <taxon>Bacteria</taxon>
        <taxon>Pseudomonadati</taxon>
        <taxon>Pseudomonadota</taxon>
        <taxon>Alphaproteobacteria</taxon>
        <taxon>Rhodospirillales</taxon>
        <taxon>Thalassospiraceae</taxon>
        <taxon>Thalassospira</taxon>
    </lineage>
</organism>
<dbReference type="RefSeq" id="WP_085620450.1">
    <property type="nucleotide sequence ID" value="NZ_JFKB01000014.1"/>
</dbReference>
<gene>
    <name evidence="5" type="ORF">TALK_17560</name>
</gene>
<name>A0A1Y2L7U6_9PROT</name>
<dbReference type="EMBL" id="JFKB01000014">
    <property type="protein sequence ID" value="OSQ45712.1"/>
    <property type="molecule type" value="Genomic_DNA"/>
</dbReference>
<feature type="transmembrane region" description="Helical" evidence="3">
    <location>
        <begin position="140"/>
        <end position="166"/>
    </location>
</feature>
<keyword evidence="6" id="KW-1185">Reference proteome</keyword>
<dbReference type="InterPro" id="IPR029787">
    <property type="entry name" value="Nucleotide_cyclase"/>
</dbReference>
<evidence type="ECO:0000313" key="5">
    <source>
        <dbReference type="EMBL" id="OSQ45712.1"/>
    </source>
</evidence>
<dbReference type="InterPro" id="IPR050697">
    <property type="entry name" value="Adenylyl/Guanylyl_Cyclase_3/4"/>
</dbReference>
<dbReference type="GO" id="GO:0009190">
    <property type="term" value="P:cyclic nucleotide biosynthetic process"/>
    <property type="evidence" value="ECO:0007669"/>
    <property type="project" value="InterPro"/>
</dbReference>
<evidence type="ECO:0000256" key="1">
    <source>
        <dbReference type="SAM" id="Coils"/>
    </source>
</evidence>
<dbReference type="GO" id="GO:0035556">
    <property type="term" value="P:intracellular signal transduction"/>
    <property type="evidence" value="ECO:0007669"/>
    <property type="project" value="InterPro"/>
</dbReference>
<dbReference type="InterPro" id="IPR001054">
    <property type="entry name" value="A/G_cyclase"/>
</dbReference>
<keyword evidence="3" id="KW-0472">Membrane</keyword>
<feature type="coiled-coil region" evidence="1">
    <location>
        <begin position="27"/>
        <end position="54"/>
    </location>
</feature>
<dbReference type="PANTHER" id="PTHR43081">
    <property type="entry name" value="ADENYLATE CYCLASE, TERMINAL-DIFFERENTIATION SPECIFIC-RELATED"/>
    <property type="match status" value="1"/>
</dbReference>
<feature type="transmembrane region" description="Helical" evidence="3">
    <location>
        <begin position="186"/>
        <end position="205"/>
    </location>
</feature>
<dbReference type="STRING" id="1293890.TALK_17560"/>
<comment type="caution">
    <text evidence="5">The sequence shown here is derived from an EMBL/GenBank/DDBJ whole genome shotgun (WGS) entry which is preliminary data.</text>
</comment>
<keyword evidence="3" id="KW-1133">Transmembrane helix</keyword>
<feature type="compositionally biased region" description="Polar residues" evidence="2">
    <location>
        <begin position="101"/>
        <end position="112"/>
    </location>
</feature>
<keyword evidence="1" id="KW-0175">Coiled coil</keyword>
<feature type="compositionally biased region" description="Polar residues" evidence="2">
    <location>
        <begin position="209"/>
        <end position="228"/>
    </location>
</feature>
<dbReference type="OrthoDB" id="7374210at2"/>
<dbReference type="GO" id="GO:0004016">
    <property type="term" value="F:adenylate cyclase activity"/>
    <property type="evidence" value="ECO:0007669"/>
    <property type="project" value="UniProtKB-ARBA"/>
</dbReference>
<dbReference type="PANTHER" id="PTHR43081:SF1">
    <property type="entry name" value="ADENYLATE CYCLASE, TERMINAL-DIFFERENTIATION SPECIFIC"/>
    <property type="match status" value="1"/>
</dbReference>
<evidence type="ECO:0000256" key="2">
    <source>
        <dbReference type="SAM" id="MobiDB-lite"/>
    </source>
</evidence>
<reference evidence="5 6" key="1">
    <citation type="submission" date="2014-03" db="EMBL/GenBank/DDBJ databases">
        <title>The draft genome sequence of Thalassospira alkalitolerans JCM 18968.</title>
        <authorList>
            <person name="Lai Q."/>
            <person name="Shao Z."/>
        </authorList>
    </citation>
    <scope>NUCLEOTIDE SEQUENCE [LARGE SCALE GENOMIC DNA]</scope>
    <source>
        <strain evidence="5 6">JCM 18968</strain>
    </source>
</reference>
<evidence type="ECO:0000259" key="4">
    <source>
        <dbReference type="PROSITE" id="PS50125"/>
    </source>
</evidence>